<organism evidence="2 3">
    <name type="scientific">Streptomyces odorifer</name>
    <dbReference type="NCBI Taxonomy" id="53450"/>
    <lineage>
        <taxon>Bacteria</taxon>
        <taxon>Bacillati</taxon>
        <taxon>Actinomycetota</taxon>
        <taxon>Actinomycetes</taxon>
        <taxon>Kitasatosporales</taxon>
        <taxon>Streptomycetaceae</taxon>
        <taxon>Streptomyces</taxon>
        <taxon>Streptomyces albidoflavus group</taxon>
    </lineage>
</organism>
<dbReference type="AlphaFoldDB" id="A0A7Y6F4Y2"/>
<protein>
    <submittedName>
        <fullName evidence="2">Uncharacterized protein</fullName>
    </submittedName>
</protein>
<keyword evidence="1" id="KW-0812">Transmembrane</keyword>
<proteinExistence type="predicted"/>
<evidence type="ECO:0000256" key="1">
    <source>
        <dbReference type="SAM" id="Phobius"/>
    </source>
</evidence>
<reference evidence="2 3" key="1">
    <citation type="submission" date="2020-03" db="EMBL/GenBank/DDBJ databases">
        <title>Complete genome sequence of sixteen Streptomyces strains facilitates identification of candidate genes involved in plant growth-promotion in grain legumes and cereals.</title>
        <authorList>
            <person name="Gopalakrishnan S."/>
            <person name="Thakur V."/>
            <person name="Saxena R."/>
            <person name="Vadlamudi S."/>
            <person name="Purohit S."/>
            <person name="Kumar V."/>
            <person name="Rathore A."/>
            <person name="Chitikineni A."/>
            <person name="Varshney R.K."/>
        </authorList>
    </citation>
    <scope>NUCLEOTIDE SEQUENCE [LARGE SCALE GENOMIC DNA]</scope>
    <source>
        <strain evidence="2 3">KAI-180</strain>
    </source>
</reference>
<keyword evidence="1" id="KW-0472">Membrane</keyword>
<name>A0A7Y6F4Y2_9ACTN</name>
<keyword evidence="1" id="KW-1133">Transmembrane helix</keyword>
<sequence length="142" mass="14049">MYIAADSAVFVGGLGAGGLALVLAVAAILGTRKGGDHGLGGGAALALALVAGVVAMGAGKIWGAPDDLISRALKGIVGVDALGEVTYAAVSILLVLVVYFVRWSPRARVWFGLVMATAFSLTGGIWAEATSIIADLAVGVAV</sequence>
<feature type="transmembrane region" description="Helical" evidence="1">
    <location>
        <begin position="43"/>
        <end position="65"/>
    </location>
</feature>
<feature type="transmembrane region" description="Helical" evidence="1">
    <location>
        <begin position="109"/>
        <end position="127"/>
    </location>
</feature>
<gene>
    <name evidence="2" type="ORF">G6W59_27265</name>
</gene>
<evidence type="ECO:0000313" key="3">
    <source>
        <dbReference type="Proteomes" id="UP000540128"/>
    </source>
</evidence>
<feature type="transmembrane region" description="Helical" evidence="1">
    <location>
        <begin position="85"/>
        <end position="102"/>
    </location>
</feature>
<accession>A0A7Y6F4Y2</accession>
<evidence type="ECO:0000313" key="2">
    <source>
        <dbReference type="EMBL" id="NUV31946.1"/>
    </source>
</evidence>
<dbReference type="EMBL" id="JAANNT010000035">
    <property type="protein sequence ID" value="NUV31946.1"/>
    <property type="molecule type" value="Genomic_DNA"/>
</dbReference>
<comment type="caution">
    <text evidence="2">The sequence shown here is derived from an EMBL/GenBank/DDBJ whole genome shotgun (WGS) entry which is preliminary data.</text>
</comment>
<dbReference type="RefSeq" id="WP_191835119.1">
    <property type="nucleotide sequence ID" value="NZ_JAANNT010000035.1"/>
</dbReference>
<keyword evidence="3" id="KW-1185">Reference proteome</keyword>
<dbReference type="Proteomes" id="UP000540128">
    <property type="component" value="Unassembled WGS sequence"/>
</dbReference>
<feature type="transmembrane region" description="Helical" evidence="1">
    <location>
        <begin position="12"/>
        <end position="31"/>
    </location>
</feature>